<dbReference type="InterPro" id="IPR014001">
    <property type="entry name" value="Helicase_ATP-bd"/>
</dbReference>
<dbReference type="PANTHER" id="PTHR43519:SF1">
    <property type="entry name" value="ATP-DEPENDENT RNA HELICASE HRPB"/>
    <property type="match status" value="1"/>
</dbReference>
<dbReference type="InterPro" id="IPR043502">
    <property type="entry name" value="DNA/RNA_pol_sf"/>
</dbReference>
<evidence type="ECO:0000256" key="19">
    <source>
        <dbReference type="ARBA" id="ARBA00022695"/>
    </source>
</evidence>
<dbReference type="InterPro" id="IPR031159">
    <property type="entry name" value="HC_PRO_CPD_dom"/>
</dbReference>
<evidence type="ECO:0000256" key="3">
    <source>
        <dbReference type="ARBA" id="ARBA00004147"/>
    </source>
</evidence>
<evidence type="ECO:0000256" key="33">
    <source>
        <dbReference type="RuleBase" id="RU003351"/>
    </source>
</evidence>
<dbReference type="GO" id="GO:0004386">
    <property type="term" value="F:helicase activity"/>
    <property type="evidence" value="ECO:0007669"/>
    <property type="project" value="UniProtKB-KW"/>
</dbReference>
<evidence type="ECO:0000256" key="32">
    <source>
        <dbReference type="PROSITE-ProRule" id="PRU01080"/>
    </source>
</evidence>
<evidence type="ECO:0000256" key="28">
    <source>
        <dbReference type="ARBA" id="ARBA00029405"/>
    </source>
</evidence>
<evidence type="ECO:0000256" key="7">
    <source>
        <dbReference type="ARBA" id="ARBA00022463"/>
    </source>
</evidence>
<dbReference type="GO" id="GO:0042025">
    <property type="term" value="C:host cell nucleus"/>
    <property type="evidence" value="ECO:0007669"/>
    <property type="project" value="UniProtKB-SubCell"/>
</dbReference>
<accession>A0A6B9VJM0</accession>
<dbReference type="InterPro" id="IPR039560">
    <property type="entry name" value="Potyvirid-P3"/>
</dbReference>
<feature type="domain" description="Peptidase C4" evidence="38">
    <location>
        <begin position="2032"/>
        <end position="2250"/>
    </location>
</feature>
<feature type="domain" description="Peptidase S30" evidence="40">
    <location>
        <begin position="143"/>
        <end position="286"/>
    </location>
</feature>
<dbReference type="InterPro" id="IPR042308">
    <property type="entry name" value="HC_PRO_CPD_sf"/>
</dbReference>
<evidence type="ECO:0000259" key="36">
    <source>
        <dbReference type="PROSITE" id="PS51192"/>
    </source>
</evidence>
<keyword evidence="24" id="KW-0067">ATP-binding</keyword>
<evidence type="ECO:0000256" key="26">
    <source>
        <dbReference type="ARBA" id="ARBA00022953"/>
    </source>
</evidence>
<evidence type="ECO:0000256" key="24">
    <source>
        <dbReference type="ARBA" id="ARBA00022840"/>
    </source>
</evidence>
<dbReference type="Pfam" id="PF08440">
    <property type="entry name" value="Poty_PP"/>
    <property type="match status" value="1"/>
</dbReference>
<feature type="active site" description="For helper component proteinase activity" evidence="32">
    <location>
        <position position="701"/>
    </location>
</feature>
<dbReference type="SUPFAM" id="SSF56672">
    <property type="entry name" value="DNA/RNA polymerases"/>
    <property type="match status" value="1"/>
</dbReference>
<keyword evidence="7" id="KW-0941">Suppressor of RNA silencing</keyword>
<evidence type="ECO:0000259" key="39">
    <source>
        <dbReference type="PROSITE" id="PS51744"/>
    </source>
</evidence>
<evidence type="ECO:0000259" key="40">
    <source>
        <dbReference type="PROSITE" id="PS51871"/>
    </source>
</evidence>
<comment type="function">
    <text evidence="31">Mediates the cap-independent, EIF4E-dependent translation of viral genomic RNAs. Binds to the cap-binding site of host EIF4E and thus interferes with the host EIF4E-dependent mRNA export and translation. VPg-RNA directly binds EIF4E and is a template for transcription. Also forms trimeric complexes with EIF4E-EIF4G, which are templates for translation.</text>
</comment>
<dbReference type="PROSITE" id="PS51194">
    <property type="entry name" value="HELICASE_CTER"/>
    <property type="match status" value="1"/>
</dbReference>
<feature type="domain" description="Peptidase C6" evidence="39">
    <location>
        <begin position="620"/>
        <end position="742"/>
    </location>
</feature>
<dbReference type="InterPro" id="IPR013648">
    <property type="entry name" value="PP_Potyviridae"/>
</dbReference>
<keyword evidence="12" id="KW-0597">Phosphoprotein</keyword>
<dbReference type="Pfam" id="PF00851">
    <property type="entry name" value="Peptidase_C6"/>
    <property type="match status" value="1"/>
</dbReference>
<keyword evidence="10" id="KW-1139">Helical capsid protein</keyword>
<evidence type="ECO:0000256" key="15">
    <source>
        <dbReference type="ARBA" id="ARBA00022581"/>
    </source>
</evidence>
<evidence type="ECO:0000256" key="12">
    <source>
        <dbReference type="ARBA" id="ARBA00022553"/>
    </source>
</evidence>
<evidence type="ECO:0000256" key="11">
    <source>
        <dbReference type="ARBA" id="ARBA00022520"/>
    </source>
</evidence>
<dbReference type="GO" id="GO:0003723">
    <property type="term" value="F:RNA binding"/>
    <property type="evidence" value="ECO:0007669"/>
    <property type="project" value="InterPro"/>
</dbReference>
<dbReference type="InterPro" id="IPR007094">
    <property type="entry name" value="RNA-dir_pol_PSvirus"/>
</dbReference>
<dbReference type="GO" id="GO:0044161">
    <property type="term" value="C:host cell cytoplasmic vesicle"/>
    <property type="evidence" value="ECO:0007669"/>
    <property type="project" value="UniProtKB-SubCell"/>
</dbReference>
<keyword evidence="8" id="KW-0696">RNA-directed RNA polymerase</keyword>
<protein>
    <recommendedName>
        <fullName evidence="6">Genome polyprotein</fullName>
    </recommendedName>
</protein>
<dbReference type="PROSITE" id="PS51871">
    <property type="entry name" value="PV_P1_PRO"/>
    <property type="match status" value="1"/>
</dbReference>
<keyword evidence="16" id="KW-1090">Inhibition of host innate immune response by virus</keyword>
<comment type="catalytic activity">
    <reaction evidence="1">
        <text>Hydrolyzes glutaminyl bonds, and activity is further restricted by preferences for the amino acids in P6 - P1' that vary with the species of potyvirus, e.g. Glu-Xaa-Xaa-Tyr-Xaa-Gln-|-(Ser or Gly) for the enzyme from tobacco etch virus. The natural substrate is the viral polyprotein, but other proteins and oligopeptides containing the appropriate consensus sequence are also cleaved.</text>
        <dbReference type="EC" id="3.4.22.44"/>
    </reaction>
</comment>
<keyword evidence="13" id="KW-0167">Capsid protein</keyword>
<keyword evidence="23" id="KW-0788">Thiol protease</keyword>
<comment type="function">
    <text evidence="28">Involved in aphid transmission, cell-to-cell and systemis movement, encapsidation of the viral RNA and in the regulation of viral RNA amplification.</text>
</comment>
<dbReference type="InterPro" id="IPR043504">
    <property type="entry name" value="Peptidase_S1_PA_chymotrypsin"/>
</dbReference>
<keyword evidence="21" id="KW-0378">Hydrolase</keyword>
<evidence type="ECO:0000256" key="31">
    <source>
        <dbReference type="ARBA" id="ARBA00045403"/>
    </source>
</evidence>
<dbReference type="InterPro" id="IPR001650">
    <property type="entry name" value="Helicase_C-like"/>
</dbReference>
<dbReference type="Pfam" id="PF13608">
    <property type="entry name" value="Potyvirid-P3"/>
    <property type="match status" value="1"/>
</dbReference>
<dbReference type="GO" id="GO:0005198">
    <property type="term" value="F:structural molecule activity"/>
    <property type="evidence" value="ECO:0007669"/>
    <property type="project" value="InterPro"/>
</dbReference>
<keyword evidence="18" id="KW-0808">Transferase</keyword>
<evidence type="ECO:0000256" key="4">
    <source>
        <dbReference type="ARBA" id="ARBA00004328"/>
    </source>
</evidence>
<dbReference type="Pfam" id="PF01577">
    <property type="entry name" value="Peptidase_S30"/>
    <property type="match status" value="1"/>
</dbReference>
<dbReference type="GO" id="GO:0039694">
    <property type="term" value="P:viral RNA genome replication"/>
    <property type="evidence" value="ECO:0007669"/>
    <property type="project" value="InterPro"/>
</dbReference>
<evidence type="ECO:0000256" key="25">
    <source>
        <dbReference type="ARBA" id="ARBA00022844"/>
    </source>
</evidence>
<dbReference type="Pfam" id="PF00680">
    <property type="entry name" value="RdRP_1"/>
    <property type="match status" value="1"/>
</dbReference>
<evidence type="ECO:0000256" key="1">
    <source>
        <dbReference type="ARBA" id="ARBA00000785"/>
    </source>
</evidence>
<comment type="catalytic activity">
    <reaction evidence="2">
        <text>Hydrolyzes a Gly-|-Gly bond at its own C-terminus, commonly in the sequence -Tyr-Xaa-Val-Gly-|-Gly, in the processing of the potyviral polyprotein.</text>
        <dbReference type="EC" id="3.4.22.45"/>
    </reaction>
</comment>
<dbReference type="Pfam" id="PF00271">
    <property type="entry name" value="Helicase_C"/>
    <property type="match status" value="1"/>
</dbReference>
<dbReference type="Gene3D" id="3.40.50.300">
    <property type="entry name" value="P-loop containing nucleotide triphosphate hydrolases"/>
    <property type="match status" value="2"/>
</dbReference>
<evidence type="ECO:0000256" key="23">
    <source>
        <dbReference type="ARBA" id="ARBA00022807"/>
    </source>
</evidence>
<dbReference type="InterPro" id="IPR011545">
    <property type="entry name" value="DEAD/DEAH_box_helicase_dom"/>
</dbReference>
<keyword evidence="14" id="KW-1048">Host nucleus</keyword>
<dbReference type="EMBL" id="MN709786">
    <property type="protein sequence ID" value="QHO60634.1"/>
    <property type="molecule type" value="Genomic_RNA"/>
</dbReference>
<dbReference type="InterPro" id="IPR027417">
    <property type="entry name" value="P-loop_NTPase"/>
</dbReference>
<dbReference type="InterPro" id="IPR001456">
    <property type="entry name" value="HC-pro"/>
</dbReference>
<evidence type="ECO:0000259" key="35">
    <source>
        <dbReference type="PROSITE" id="PS50507"/>
    </source>
</evidence>
<comment type="subcellular location">
    <subcellularLocation>
        <location evidence="30">Host cytoplasmic vesicle</location>
    </subcellularLocation>
    <subcellularLocation>
        <location evidence="3">Host nucleus</location>
    </subcellularLocation>
    <subcellularLocation>
        <location evidence="4">Virion</location>
    </subcellularLocation>
</comment>
<dbReference type="PROSITE" id="PS51192">
    <property type="entry name" value="HELICASE_ATP_BIND_1"/>
    <property type="match status" value="1"/>
</dbReference>
<comment type="similarity">
    <text evidence="5 33">Belongs to the potyviridae genome polyprotein family.</text>
</comment>
<keyword evidence="19" id="KW-0548">Nucleotidyltransferase</keyword>
<evidence type="ECO:0000256" key="14">
    <source>
        <dbReference type="ARBA" id="ARBA00022562"/>
    </source>
</evidence>
<dbReference type="PROSITE" id="PS50507">
    <property type="entry name" value="RDRP_SSRNA_POS"/>
    <property type="match status" value="1"/>
</dbReference>
<feature type="region of interest" description="Disordered" evidence="34">
    <location>
        <begin position="2801"/>
        <end position="2850"/>
    </location>
</feature>
<dbReference type="GO" id="GO:0006351">
    <property type="term" value="P:DNA-templated transcription"/>
    <property type="evidence" value="ECO:0007669"/>
    <property type="project" value="InterPro"/>
</dbReference>
<proteinExistence type="inferred from homology"/>
<feature type="domain" description="Helicase ATP-binding" evidence="36">
    <location>
        <begin position="1229"/>
        <end position="1381"/>
    </location>
</feature>
<dbReference type="PROSITE" id="PS51744">
    <property type="entry name" value="HC_PRO_CPD"/>
    <property type="match status" value="1"/>
</dbReference>
<evidence type="ECO:0000256" key="6">
    <source>
        <dbReference type="ARBA" id="ARBA00020107"/>
    </source>
</evidence>
<evidence type="ECO:0000256" key="22">
    <source>
        <dbReference type="ARBA" id="ARBA00022806"/>
    </source>
</evidence>
<feature type="domain" description="RdRp catalytic" evidence="35">
    <location>
        <begin position="2517"/>
        <end position="2641"/>
    </location>
</feature>
<evidence type="ECO:0000256" key="21">
    <source>
        <dbReference type="ARBA" id="ARBA00022801"/>
    </source>
</evidence>
<keyword evidence="27" id="KW-0899">Viral immunoevasion</keyword>
<evidence type="ECO:0000256" key="16">
    <source>
        <dbReference type="ARBA" id="ARBA00022632"/>
    </source>
</evidence>
<evidence type="ECO:0000259" key="37">
    <source>
        <dbReference type="PROSITE" id="PS51194"/>
    </source>
</evidence>
<evidence type="ECO:0000313" key="41">
    <source>
        <dbReference type="EMBL" id="QHO60634.1"/>
    </source>
</evidence>
<dbReference type="Gene3D" id="2.40.10.10">
    <property type="entry name" value="Trypsin-like serine proteases"/>
    <property type="match status" value="2"/>
</dbReference>
<dbReference type="GO" id="GO:0052170">
    <property type="term" value="P:symbiont-mediated suppression of host innate immune response"/>
    <property type="evidence" value="ECO:0007669"/>
    <property type="project" value="UniProtKB-KW"/>
</dbReference>
<dbReference type="SMART" id="SM00487">
    <property type="entry name" value="DEXDc"/>
    <property type="match status" value="1"/>
</dbReference>
<organism evidence="41">
    <name type="scientific">Potyvirus amaranthi</name>
    <dbReference type="NCBI Taxonomy" id="241651"/>
    <lineage>
        <taxon>Viruses</taxon>
        <taxon>Riboviria</taxon>
        <taxon>Orthornavirae</taxon>
        <taxon>Pisuviricota</taxon>
        <taxon>Stelpaviricetes</taxon>
        <taxon>Patatavirales</taxon>
        <taxon>Potyviridae</taxon>
        <taxon>Potyvirus</taxon>
    </lineage>
</organism>
<dbReference type="GO" id="GO:0019029">
    <property type="term" value="C:helical viral capsid"/>
    <property type="evidence" value="ECO:0007669"/>
    <property type="project" value="UniProtKB-KW"/>
</dbReference>
<evidence type="ECO:0000256" key="30">
    <source>
        <dbReference type="ARBA" id="ARBA00034108"/>
    </source>
</evidence>
<evidence type="ECO:0000256" key="2">
    <source>
        <dbReference type="ARBA" id="ARBA00001848"/>
    </source>
</evidence>
<evidence type="ECO:0000256" key="18">
    <source>
        <dbReference type="ARBA" id="ARBA00022679"/>
    </source>
</evidence>
<dbReference type="InterPro" id="IPR043128">
    <property type="entry name" value="Rev_trsase/Diguanyl_cyclase"/>
</dbReference>
<feature type="domain" description="Helicase C-terminal" evidence="37">
    <location>
        <begin position="1400"/>
        <end position="1559"/>
    </location>
</feature>
<name>A0A6B9VJM0_9POTV</name>
<dbReference type="SMART" id="SM00490">
    <property type="entry name" value="HELICc"/>
    <property type="match status" value="1"/>
</dbReference>
<sequence length="3075" mass="348832">MASLISTIMFGSIECKLKAPAIAPTIMKREEPRTKAINPAAKLKEQPSVRLEKARYAQCVKKKNGTYYFKYPTAQKLKALKKKEALIKAEEFRFQNSPPTIVSTISIAGGPTPAMMEDKDFGVRRPLHKTPSSKKRIVYKPVLCNETSLSELVRCVKVAMSTKGGSVEIVDKRQTRLSYKLKGKVKRAVVHVRHMDGKRGKVDFSCSDWTSKQMKILAKVGVWSCHVNSENLQPGDSGTILNASRLTGKVGRYWDDMFIVRGSHEGKVYDARSKVTEAVAFKMIHYTHADDFWAGLDGNWAKYRGSTSHVCTPDYSVIDCGKVAAILTQGIMPIFKITCSKCAKCITDLSFVEFVNLLNDATHEGMKRLEADAPAFVHARELLKVIRRLTAQPKIQLGTFDEIRKLAGDRTTSPFTHLNVLNEFFLRGLENGPEEWLKAQDSLFELTRFQKNRTDNIKKGDIASFRNKLSGKAHWNLYLSCDNQLDKNANFLWGQREYHAKRFFSNFFEEIEPSKGYASYELRKFPNGTRKLAIGNLIVPLDLAEFRRRMKGEFVKQPETSKKCISLLNGNFVYPCCCTTLDDGSAVESTFYHPTQKHMVIGNSGDQKYVDLPSGNSEMLYMTKEGYCYINLYLAMLVNVNEDDAKDFTKKVRDMCVPKLGKWPTLLDVATTCAQLRAFYPDVHDAELPRILVDHNTQTCHVVDSFGSATSGYHILKAATVSQLILFANDDLESDIKHYKVGGIPSHCNDLSDGLSFDSGARFDELKALKVLVKGIYRPKVMKQLLLDEPYIMLLSVVSPGILMAMFNSGSFELAVNMWINEKQSLAMIATMLSSLSLKVSLADTLISQHRIIESAASDLLNVACDGFKMYLTYETALTLLQKLKFKHESDAPLITGSFLSYDEKVVSLMEKSYLALLTEAWSDLTWLEKLRATWWSRRAQRDFSKPLHPRGQADMKGLYDISPKAHFSRSVDRLKKGKESLFRRISDYKTSCATSFVSFVVNRCIRNLPSFMNTVNTLVLSGLFINVVHTMQAIILDSRRHKAQLEQMRVESSEKACVELYYSLQAKLGKEFTWEEYIDYLKTVNPALVQFASDQMELYSVKHQKATPEVKNLEQIVAFITLVIMMFDSERSDCVFKTLNKLKGTVGTLDYDVRHQSLDDIVQNFDDRNQVVQFELDDEVSQQPTVGEITFSDWWNKQIEKGFVLPHYRTEGQFMEFTRSTATQVANDISQSIHTDFLIRGAVGSGKSTGLPTELSKMGSVLLLEPTRPLAENVHKQLSGAPFFQKPTLRMRGSSVFGSSPISIMTSGFALHFFANNRRQLEDFEYVIFDECHVLDASAMAFRSLLSVYHKRCKVLKVSATPPGREVEFTTQFPVKLIVEESLSFSNFVEAQRTKSNADVLQYGNNILVYVASYNEVDNLSKLLTDKGMMVTKVDGRTMKHGSLEIVTKGTAARPHFVVATNIIENGVTLDIDVVVDFGIKVAPFLDVDNRSVSYEKVSISYGERIQRLGRVGRLKNGVALRIGSTVKGLVEIPSMIATEAALACFAYNLPVMAAGVSVSLVSKCTVRQVRTMQQFELNPFFMYNFVAHDGTMHPAIHNLLKKYKLRDSSTPMCEQSIPYRASGAWLTVAEYERIGVQMEIPRGTKVAFHIKDVPAKLHEELWGVVLKFKDVCFFPTIKSASISKIAYTLSTDLYAIQRTLTIIESLIEEERAKQSQFKSYIDSGCSNMFSIVNLTSVLRSKYAKDYTLENIQKLEKVKSQLQEFSNLRGSTDERNLIQRYEALQFVHHQSKNELAKSMRLKGIWCKSLIVKDAIIACGVAVGGACLLYSWFTQAYSSVHHQGKTKSKRIQALKFRKARDKRAGFEIDNNEDTIEEYFGSAYTKKGKGKGTQIGMGKTNRKFISMYGFEPGEYSYIQFVDPLTGAQLEENIYADIYDVQDKFGKIRHEMLLDDKLERGHLAQNSIIHAYFRKDWSDKALKVDLSPHNPLRVNEKSSGIAKFPEREGELRQTGKPVVVDVSEIPTVEVAHESKALMRGLRDYNPIAQIICELKATTETGACKMYGIGFGAYIISNHHLFKSFNGHLEIRSHHGVFRVPNMMQLQVKPITGRDMIIIKMPKDFPVFPQRIHFRAPEATERICIVGTNFQTKSLSSTVTETSATYSVPRSTFWKHWISTDDGHCGLPVVSTTDGNIIGIHSLANNRNSENYYSAFDEKFEQEYLRNVEHTDWVKNWRYNPDTVAWGPLKLTQSAPSGLFKTTKLIEDLMEYDEVREQGTNSAWMLNALEDNLRAVAYMKNQLVTKHVVKGECVHFARYLTENKEARDYFTPLMNEYGKSLLNKEAYIKDIMKYSKPIEVGIVDCDAFEEAVSRVILYMQQKGFRQCSFITDEQIIFKALNMNAAVGALYGGKKKDYFEKFSDEDKANILMQSCLRLYKGDLGVWNGSLKAELRCKEKILANKTRTFTAAPLDTLLGGKTCVDDFNNQFYSKNIECCWTVGMTKFYGGWDRLLRNLPDGWIYCDADGSQFDSSLTPYLINAVLAIRSYYMEDWDVGQQMLKNLYTEIIYTPIATPDGTIVKKFRGNNSGQPSTVVDNSIMVVLAMHYAFVKENLPYDEVENFIKFYVNGDDLIIAVHPSKESVLDRLAGHFSSLGLNYDFTSRTRDKSELWFMSHRGIEIEGMYVPKLEEERIVSILQWDRATKPEYRLEAICAAMIEAWGYPHLIHQIRKFYSWLIEQHPFSELAAEGKAPYIAEMALRRLYLDRAVENSELQDFMKYFTDLDDDIECEQYEVHHQAGEEIDATQAGGNTQKPKKNVASPQQEDRGNGAGSSGSSQQIVSDRDVNAATKGTHMVPRIKTITSKMNFPKANKKNALNLDHLLEYKPRQIDLSNTRATQMQFDTWFNAVQAAYELEENQMPTVMNGLMVWCIENGTSPNINGVWVMMDGEEQVEYPLKPVIENAKPTFRQIMAHFSDVAEAYIEMRNKTEPYMPRYGLVRNLRDMSLARYAFDFYEMTSRTSTRAREAHIQMKAAALKSSQSRLFGLDGGISTQEENTERHTTEDVNPNMHTLLGVRNM</sequence>
<dbReference type="PRINTS" id="PR00966">
    <property type="entry name" value="NIAPOTYPTASE"/>
</dbReference>
<dbReference type="InterPro" id="IPR001730">
    <property type="entry name" value="Potyv_NIa-pro_dom"/>
</dbReference>
<dbReference type="Pfam" id="PF00270">
    <property type="entry name" value="DEAD"/>
    <property type="match status" value="1"/>
</dbReference>
<keyword evidence="26" id="KW-0693">Viral RNA replication</keyword>
<evidence type="ECO:0000256" key="9">
    <source>
        <dbReference type="ARBA" id="ARBA00022488"/>
    </source>
</evidence>
<dbReference type="CDD" id="cd23175">
    <property type="entry name" value="ps-ssRNAv_Potyviridae_RdRp"/>
    <property type="match status" value="1"/>
</dbReference>
<dbReference type="PANTHER" id="PTHR43519">
    <property type="entry name" value="ATP-DEPENDENT RNA HELICASE HRPB"/>
    <property type="match status" value="1"/>
</dbReference>
<keyword evidence="17" id="KW-0645">Protease</keyword>
<dbReference type="InterPro" id="IPR002540">
    <property type="entry name" value="Pept_S30_P1_potyvir"/>
</dbReference>
<keyword evidence="11" id="KW-0191">Covalent protein-RNA linkage</keyword>
<evidence type="ECO:0000256" key="17">
    <source>
        <dbReference type="ARBA" id="ARBA00022670"/>
    </source>
</evidence>
<dbReference type="InterPro" id="IPR001205">
    <property type="entry name" value="RNA-dir_pol_C"/>
</dbReference>
<dbReference type="SUPFAM" id="SSF52540">
    <property type="entry name" value="P-loop containing nucleoside triphosphate hydrolases"/>
    <property type="match status" value="2"/>
</dbReference>
<evidence type="ECO:0000256" key="34">
    <source>
        <dbReference type="SAM" id="MobiDB-lite"/>
    </source>
</evidence>
<dbReference type="SUPFAM" id="SSF50494">
    <property type="entry name" value="Trypsin-like serine proteases"/>
    <property type="match status" value="1"/>
</dbReference>
<dbReference type="InterPro" id="IPR009003">
    <property type="entry name" value="Peptidase_S1_PA"/>
</dbReference>
<dbReference type="GO" id="GO:0005524">
    <property type="term" value="F:ATP binding"/>
    <property type="evidence" value="ECO:0007669"/>
    <property type="project" value="UniProtKB-KW"/>
</dbReference>
<evidence type="ECO:0000256" key="29">
    <source>
        <dbReference type="ARBA" id="ARBA00029422"/>
    </source>
</evidence>
<keyword evidence="22" id="KW-0347">Helicase</keyword>
<evidence type="ECO:0000259" key="38">
    <source>
        <dbReference type="PROSITE" id="PS51436"/>
    </source>
</evidence>
<dbReference type="GO" id="GO:0003968">
    <property type="term" value="F:RNA-directed RNA polymerase activity"/>
    <property type="evidence" value="ECO:0007669"/>
    <property type="project" value="UniProtKB-KW"/>
</dbReference>
<keyword evidence="15" id="KW-0945">Host-virus interaction</keyword>
<evidence type="ECO:0000256" key="5">
    <source>
        <dbReference type="ARBA" id="ARBA00006064"/>
    </source>
</evidence>
<keyword evidence="9" id="KW-1036">Host cytoplasmic vesicle</keyword>
<dbReference type="Pfam" id="PF00767">
    <property type="entry name" value="Poty_coat"/>
    <property type="match status" value="1"/>
</dbReference>
<dbReference type="InterPro" id="IPR001592">
    <property type="entry name" value="Poty_coat"/>
</dbReference>
<evidence type="ECO:0000256" key="8">
    <source>
        <dbReference type="ARBA" id="ARBA00022484"/>
    </source>
</evidence>
<dbReference type="GO" id="GO:0004197">
    <property type="term" value="F:cysteine-type endopeptidase activity"/>
    <property type="evidence" value="ECO:0007669"/>
    <property type="project" value="InterPro"/>
</dbReference>
<dbReference type="Gene3D" id="3.90.70.150">
    <property type="entry name" value="Helper component proteinase"/>
    <property type="match status" value="1"/>
</dbReference>
<keyword evidence="25" id="KW-0946">Virion</keyword>
<reference evidence="41" key="1">
    <citation type="journal article" date="2020" name="Viruses">
        <title>Host Range Evolution of Potyviruses: A Global Phylogenetic Analysis.</title>
        <authorList>
            <person name="Moury B."/>
            <person name="Desbiez C."/>
        </authorList>
    </citation>
    <scope>NUCLEOTIDE SEQUENCE</scope>
    <source>
        <strain evidence="41">AmLMV-HBZ84</strain>
    </source>
</reference>
<dbReference type="Pfam" id="PF00863">
    <property type="entry name" value="Peptidase_C4"/>
    <property type="match status" value="1"/>
</dbReference>
<evidence type="ECO:0000256" key="20">
    <source>
        <dbReference type="ARBA" id="ARBA00022741"/>
    </source>
</evidence>
<evidence type="ECO:0000256" key="10">
    <source>
        <dbReference type="ARBA" id="ARBA00022497"/>
    </source>
</evidence>
<comment type="function">
    <text evidence="29">Has helicase activity. It may be involved in replication.</text>
</comment>
<dbReference type="Gene3D" id="3.30.70.270">
    <property type="match status" value="1"/>
</dbReference>
<keyword evidence="20" id="KW-0547">Nucleotide-binding</keyword>
<dbReference type="PROSITE" id="PS51436">
    <property type="entry name" value="POTYVIRUS_NIA_PRO"/>
    <property type="match status" value="1"/>
</dbReference>
<dbReference type="GO" id="GO:0016818">
    <property type="term" value="F:hydrolase activity, acting on acid anhydrides, in phosphorus-containing anhydrides"/>
    <property type="evidence" value="ECO:0007669"/>
    <property type="project" value="InterPro"/>
</dbReference>
<evidence type="ECO:0000256" key="27">
    <source>
        <dbReference type="ARBA" id="ARBA00023280"/>
    </source>
</evidence>
<dbReference type="GO" id="GO:0006508">
    <property type="term" value="P:proteolysis"/>
    <property type="evidence" value="ECO:0007669"/>
    <property type="project" value="UniProtKB-KW"/>
</dbReference>
<evidence type="ECO:0000256" key="13">
    <source>
        <dbReference type="ARBA" id="ARBA00022561"/>
    </source>
</evidence>
<feature type="active site" description="For helper component proteinase activity" evidence="32">
    <location>
        <position position="628"/>
    </location>
</feature>